<dbReference type="PRINTS" id="PR00420">
    <property type="entry name" value="RNGMNOXGNASE"/>
</dbReference>
<dbReference type="InterPro" id="IPR036188">
    <property type="entry name" value="FAD/NAD-bd_sf"/>
</dbReference>
<comment type="cofactor">
    <cofactor evidence="1">
        <name>FAD</name>
        <dbReference type="ChEBI" id="CHEBI:57692"/>
    </cofactor>
</comment>
<evidence type="ECO:0000256" key="1">
    <source>
        <dbReference type="ARBA" id="ARBA00001974"/>
    </source>
</evidence>
<dbReference type="SUPFAM" id="SSF51905">
    <property type="entry name" value="FAD/NAD(P)-binding domain"/>
    <property type="match status" value="1"/>
</dbReference>
<proteinExistence type="inferred from homology"/>
<dbReference type="GO" id="GO:0071949">
    <property type="term" value="F:FAD binding"/>
    <property type="evidence" value="ECO:0007669"/>
    <property type="project" value="InterPro"/>
</dbReference>
<dbReference type="Proteomes" id="UP000887226">
    <property type="component" value="Unassembled WGS sequence"/>
</dbReference>
<evidence type="ECO:0000256" key="5">
    <source>
        <dbReference type="ARBA" id="ARBA00022827"/>
    </source>
</evidence>
<comment type="similarity">
    <text evidence="3">Belongs to the paxM FAD-dependent monooxygenase family.</text>
</comment>
<dbReference type="PANTHER" id="PTHR47178:SF4">
    <property type="entry name" value="FAD-DEPENDENT MONOOXYGENASE APTC"/>
    <property type="match status" value="1"/>
</dbReference>
<dbReference type="EMBL" id="MU254249">
    <property type="protein sequence ID" value="KAG9241222.1"/>
    <property type="molecule type" value="Genomic_DNA"/>
</dbReference>
<feature type="domain" description="FAD-binding" evidence="8">
    <location>
        <begin position="6"/>
        <end position="159"/>
    </location>
</feature>
<dbReference type="PANTHER" id="PTHR47178">
    <property type="entry name" value="MONOOXYGENASE, FAD-BINDING"/>
    <property type="match status" value="1"/>
</dbReference>
<evidence type="ECO:0000256" key="6">
    <source>
        <dbReference type="ARBA" id="ARBA00023002"/>
    </source>
</evidence>
<name>A0A9P7YX02_9HELO</name>
<reference evidence="9" key="1">
    <citation type="journal article" date="2021" name="IMA Fungus">
        <title>Genomic characterization of three marine fungi, including Emericellopsis atlantica sp. nov. with signatures of a generalist lifestyle and marine biomass degradation.</title>
        <authorList>
            <person name="Hagestad O.C."/>
            <person name="Hou L."/>
            <person name="Andersen J.H."/>
            <person name="Hansen E.H."/>
            <person name="Altermark B."/>
            <person name="Li C."/>
            <person name="Kuhnert E."/>
            <person name="Cox R.J."/>
            <person name="Crous P.W."/>
            <person name="Spatafora J.W."/>
            <person name="Lail K."/>
            <person name="Amirebrahimi M."/>
            <person name="Lipzen A."/>
            <person name="Pangilinan J."/>
            <person name="Andreopoulos W."/>
            <person name="Hayes R.D."/>
            <person name="Ng V."/>
            <person name="Grigoriev I.V."/>
            <person name="Jackson S.A."/>
            <person name="Sutton T.D.S."/>
            <person name="Dobson A.D.W."/>
            <person name="Rama T."/>
        </authorList>
    </citation>
    <scope>NUCLEOTIDE SEQUENCE</scope>
    <source>
        <strain evidence="9">TRa3180A</strain>
    </source>
</reference>
<evidence type="ECO:0000256" key="3">
    <source>
        <dbReference type="ARBA" id="ARBA00007992"/>
    </source>
</evidence>
<accession>A0A9P7YX02</accession>
<comment type="caution">
    <text evidence="9">The sequence shown here is derived from an EMBL/GenBank/DDBJ whole genome shotgun (WGS) entry which is preliminary data.</text>
</comment>
<sequence length="386" mass="43033">MSTPQTPITILGAGIAGLTLGRCLRYHGIPTILYEKRSKEYTHKYGITLQPSTYQPLLKILDLDEPTFRKITAIDGNGHVDSYTSFTPKEEVSKCVRVHRGKFEQMLREGLEIKWGSQIESVKKDGQSYRIKVKNVTAFDTRALVATDGTHSIVRSTLSDSKLKVLPYVAFYGRRRISQATYEEIFKGHFRKSLVSHERKGPTLLQLSLSDITPEYVEVNWIYSRPSSGASDELLNPERSPDSANVIPEALFEEVSRLKDLSSPYAEIFGSQSIKNDRILHWLMRSSLLANNDLQRLAKENVLLIGDAAHTEPIIGGNGANLAVDDAISLGNWTARDPKFAGVGSWYGTRHALWEKSADLGIEVISQLHSDGVGLERDSKKVHGVL</sequence>
<dbReference type="OrthoDB" id="47494at2759"/>
<protein>
    <recommendedName>
        <fullName evidence="8">FAD-binding domain-containing protein</fullName>
    </recommendedName>
</protein>
<evidence type="ECO:0000256" key="4">
    <source>
        <dbReference type="ARBA" id="ARBA00022630"/>
    </source>
</evidence>
<organism evidence="9 10">
    <name type="scientific">Calycina marina</name>
    <dbReference type="NCBI Taxonomy" id="1763456"/>
    <lineage>
        <taxon>Eukaryota</taxon>
        <taxon>Fungi</taxon>
        <taxon>Dikarya</taxon>
        <taxon>Ascomycota</taxon>
        <taxon>Pezizomycotina</taxon>
        <taxon>Leotiomycetes</taxon>
        <taxon>Helotiales</taxon>
        <taxon>Pezizellaceae</taxon>
        <taxon>Calycina</taxon>
    </lineage>
</organism>
<evidence type="ECO:0000259" key="8">
    <source>
        <dbReference type="Pfam" id="PF01494"/>
    </source>
</evidence>
<comment type="pathway">
    <text evidence="2">Secondary metabolite biosynthesis.</text>
</comment>
<dbReference type="AlphaFoldDB" id="A0A9P7YX02"/>
<keyword evidence="4" id="KW-0285">Flavoprotein</keyword>
<feature type="domain" description="FAD-binding" evidence="8">
    <location>
        <begin position="291"/>
        <end position="331"/>
    </location>
</feature>
<keyword evidence="6" id="KW-0560">Oxidoreductase</keyword>
<dbReference type="InterPro" id="IPR002938">
    <property type="entry name" value="FAD-bd"/>
</dbReference>
<evidence type="ECO:0000256" key="7">
    <source>
        <dbReference type="ARBA" id="ARBA00023033"/>
    </source>
</evidence>
<keyword evidence="7" id="KW-0503">Monooxygenase</keyword>
<keyword evidence="10" id="KW-1185">Reference proteome</keyword>
<evidence type="ECO:0000313" key="9">
    <source>
        <dbReference type="EMBL" id="KAG9241222.1"/>
    </source>
</evidence>
<dbReference type="Pfam" id="PF01494">
    <property type="entry name" value="FAD_binding_3"/>
    <property type="match status" value="2"/>
</dbReference>
<gene>
    <name evidence="9" type="ORF">BJ878DRAFT_243150</name>
</gene>
<evidence type="ECO:0000256" key="2">
    <source>
        <dbReference type="ARBA" id="ARBA00005179"/>
    </source>
</evidence>
<keyword evidence="5" id="KW-0274">FAD</keyword>
<evidence type="ECO:0000313" key="10">
    <source>
        <dbReference type="Proteomes" id="UP000887226"/>
    </source>
</evidence>
<dbReference type="Gene3D" id="3.50.50.60">
    <property type="entry name" value="FAD/NAD(P)-binding domain"/>
    <property type="match status" value="1"/>
</dbReference>
<dbReference type="GO" id="GO:0004497">
    <property type="term" value="F:monooxygenase activity"/>
    <property type="evidence" value="ECO:0007669"/>
    <property type="project" value="UniProtKB-KW"/>
</dbReference>